<evidence type="ECO:0000313" key="6">
    <source>
        <dbReference type="Proteomes" id="UP000636956"/>
    </source>
</evidence>
<name>A0A917USK8_9MICO</name>
<evidence type="ECO:0000256" key="2">
    <source>
        <dbReference type="ARBA" id="ARBA00022723"/>
    </source>
</evidence>
<dbReference type="GO" id="GO:0006107">
    <property type="term" value="P:oxaloacetate metabolic process"/>
    <property type="evidence" value="ECO:0007669"/>
    <property type="project" value="TreeGrafter"/>
</dbReference>
<dbReference type="InterPro" id="IPR040442">
    <property type="entry name" value="Pyrv_kinase-like_dom_sf"/>
</dbReference>
<evidence type="ECO:0008006" key="7">
    <source>
        <dbReference type="Google" id="ProtNLM"/>
    </source>
</evidence>
<comment type="cofactor">
    <cofactor evidence="1">
        <name>Mg(2+)</name>
        <dbReference type="ChEBI" id="CHEBI:18420"/>
    </cofactor>
</comment>
<evidence type="ECO:0000256" key="1">
    <source>
        <dbReference type="ARBA" id="ARBA00001946"/>
    </source>
</evidence>
<dbReference type="GO" id="GO:0000287">
    <property type="term" value="F:magnesium ion binding"/>
    <property type="evidence" value="ECO:0007669"/>
    <property type="project" value="TreeGrafter"/>
</dbReference>
<gene>
    <name evidence="5" type="ORF">GCM10011372_20830</name>
</gene>
<comment type="caution">
    <text evidence="5">The sequence shown here is derived from an EMBL/GenBank/DDBJ whole genome shotgun (WGS) entry which is preliminary data.</text>
</comment>
<organism evidence="5 6">
    <name type="scientific">Agromyces bauzanensis</name>
    <dbReference type="NCBI Taxonomy" id="1308924"/>
    <lineage>
        <taxon>Bacteria</taxon>
        <taxon>Bacillati</taxon>
        <taxon>Actinomycetota</taxon>
        <taxon>Actinomycetes</taxon>
        <taxon>Micrococcales</taxon>
        <taxon>Microbacteriaceae</taxon>
        <taxon>Agromyces</taxon>
    </lineage>
</organism>
<dbReference type="InterPro" id="IPR015813">
    <property type="entry name" value="Pyrv/PenolPyrv_kinase-like_dom"/>
</dbReference>
<dbReference type="PANTHER" id="PTHR32308:SF10">
    <property type="entry name" value="CITRATE LYASE SUBUNIT BETA"/>
    <property type="match status" value="1"/>
</dbReference>
<dbReference type="Gene3D" id="3.20.20.60">
    <property type="entry name" value="Phosphoenolpyruvate-binding domains"/>
    <property type="match status" value="1"/>
</dbReference>
<evidence type="ECO:0000256" key="3">
    <source>
        <dbReference type="ARBA" id="ARBA00022842"/>
    </source>
</evidence>
<evidence type="ECO:0000313" key="5">
    <source>
        <dbReference type="EMBL" id="GGJ82237.1"/>
    </source>
</evidence>
<feature type="region of interest" description="Disordered" evidence="4">
    <location>
        <begin position="424"/>
        <end position="448"/>
    </location>
</feature>
<protein>
    <recommendedName>
        <fullName evidence="7">Aldolase</fullName>
    </recommendedName>
</protein>
<dbReference type="PANTHER" id="PTHR32308">
    <property type="entry name" value="LYASE BETA SUBUNIT, PUTATIVE (AFU_ORTHOLOGUE AFUA_4G13030)-RELATED"/>
    <property type="match status" value="1"/>
</dbReference>
<evidence type="ECO:0000256" key="4">
    <source>
        <dbReference type="SAM" id="MobiDB-lite"/>
    </source>
</evidence>
<dbReference type="AlphaFoldDB" id="A0A917USK8"/>
<dbReference type="SUPFAM" id="SSF51621">
    <property type="entry name" value="Phosphoenolpyruvate/pyruvate domain"/>
    <property type="match status" value="1"/>
</dbReference>
<dbReference type="InterPro" id="IPR054255">
    <property type="entry name" value="DUF6986"/>
</dbReference>
<sequence length="448" mass="47244">MRTALTPRDLAAVDARLAETDELFARAYPGDDGSRQPVHTVYVPADRYAPELPAVWGRAALAAVAAAGGVEAVAVTAGLDDALAAAVAPRVREKLVREPIEDLRIDFEDGYHGRGDDAEDADAVRAAKRVAAAEGAGFAPPFIGIRFKSFEAGTRARGIRTLDLFVTALLEQGYLPDGLALTLPKVSTVAQVEAMADVTAALERAHGLPDGRLRFEVQMETPQLILGADGSSPIARLPLAAPGRISGLHYGTYDYSAALQIAGPYQSMEHPAADLAKGIMQVAVAGTGIRLSDGSTNVLPIGDRAAEAWRLHARLVRRSLERGFSQGWDLHAHQLPTRFLATYAFYREGYPEAAGRLREYVVAGGVGAGVAGPAGASDPAVLDEPATVRALAGFVLRGVRCGAISSDEVAADTGLDESAITALAHPRLDHPRPAHPRPAHPRLAKETP</sequence>
<keyword evidence="3" id="KW-0460">Magnesium</keyword>
<dbReference type="Pfam" id="PF22484">
    <property type="entry name" value="DUF6986"/>
    <property type="match status" value="1"/>
</dbReference>
<reference evidence="5" key="2">
    <citation type="submission" date="2020-09" db="EMBL/GenBank/DDBJ databases">
        <authorList>
            <person name="Sun Q."/>
            <person name="Zhou Y."/>
        </authorList>
    </citation>
    <scope>NUCLEOTIDE SEQUENCE</scope>
    <source>
        <strain evidence="5">CGMCC 1.8984</strain>
    </source>
</reference>
<feature type="compositionally biased region" description="Basic residues" evidence="4">
    <location>
        <begin position="433"/>
        <end position="442"/>
    </location>
</feature>
<keyword evidence="6" id="KW-1185">Reference proteome</keyword>
<dbReference type="Proteomes" id="UP000636956">
    <property type="component" value="Unassembled WGS sequence"/>
</dbReference>
<keyword evidence="2" id="KW-0479">Metal-binding</keyword>
<dbReference type="GO" id="GO:0003824">
    <property type="term" value="F:catalytic activity"/>
    <property type="evidence" value="ECO:0007669"/>
    <property type="project" value="InterPro"/>
</dbReference>
<reference evidence="5" key="1">
    <citation type="journal article" date="2014" name="Int. J. Syst. Evol. Microbiol.">
        <title>Complete genome sequence of Corynebacterium casei LMG S-19264T (=DSM 44701T), isolated from a smear-ripened cheese.</title>
        <authorList>
            <consortium name="US DOE Joint Genome Institute (JGI-PGF)"/>
            <person name="Walter F."/>
            <person name="Albersmeier A."/>
            <person name="Kalinowski J."/>
            <person name="Ruckert C."/>
        </authorList>
    </citation>
    <scope>NUCLEOTIDE SEQUENCE</scope>
    <source>
        <strain evidence="5">CGMCC 1.8984</strain>
    </source>
</reference>
<accession>A0A917USK8</accession>
<dbReference type="RefSeq" id="WP_188743460.1">
    <property type="nucleotide sequence ID" value="NZ_BAABFW010000085.1"/>
</dbReference>
<dbReference type="EMBL" id="BMMD01000011">
    <property type="protein sequence ID" value="GGJ82237.1"/>
    <property type="molecule type" value="Genomic_DNA"/>
</dbReference>
<proteinExistence type="predicted"/>